<dbReference type="InterPro" id="IPR003448">
    <property type="entry name" value="Mopterin_biosynth_MoaE"/>
</dbReference>
<dbReference type="STRING" id="205917.A0A4Y9ZGC9"/>
<gene>
    <name evidence="1" type="ORF">EVG20_g133</name>
</gene>
<accession>A0A4Y9ZGC9</accession>
<dbReference type="SUPFAM" id="SSF54690">
    <property type="entry name" value="Molybdopterin synthase subunit MoaE"/>
    <property type="match status" value="1"/>
</dbReference>
<dbReference type="GO" id="GO:0006777">
    <property type="term" value="P:Mo-molybdopterin cofactor biosynthetic process"/>
    <property type="evidence" value="ECO:0007669"/>
    <property type="project" value="InterPro"/>
</dbReference>
<dbReference type="CDD" id="cd00756">
    <property type="entry name" value="MoaE"/>
    <property type="match status" value="1"/>
</dbReference>
<dbReference type="PANTHER" id="PTHR23404">
    <property type="entry name" value="MOLYBDOPTERIN SYNTHASE RELATED"/>
    <property type="match status" value="1"/>
</dbReference>
<protein>
    <submittedName>
        <fullName evidence="1">Uncharacterized protein</fullName>
    </submittedName>
</protein>
<dbReference type="EMBL" id="SEOQ01000003">
    <property type="protein sequence ID" value="TFY72848.1"/>
    <property type="molecule type" value="Genomic_DNA"/>
</dbReference>
<dbReference type="OrthoDB" id="5531344at2759"/>
<keyword evidence="2" id="KW-1185">Reference proteome</keyword>
<dbReference type="InterPro" id="IPR036563">
    <property type="entry name" value="MoaE_sf"/>
</dbReference>
<evidence type="ECO:0000313" key="1">
    <source>
        <dbReference type="EMBL" id="TFY72848.1"/>
    </source>
</evidence>
<dbReference type="Proteomes" id="UP000298327">
    <property type="component" value="Unassembled WGS sequence"/>
</dbReference>
<comment type="caution">
    <text evidence="1">The sequence shown here is derived from an EMBL/GenBank/DDBJ whole genome shotgun (WGS) entry which is preliminary data.</text>
</comment>
<name>A0A4Y9ZGC9_9AGAM</name>
<reference evidence="1 2" key="1">
    <citation type="submission" date="2019-02" db="EMBL/GenBank/DDBJ databases">
        <title>Genome sequencing of the rare red list fungi Dentipellis fragilis.</title>
        <authorList>
            <person name="Buettner E."/>
            <person name="Kellner H."/>
        </authorList>
    </citation>
    <scope>NUCLEOTIDE SEQUENCE [LARGE SCALE GENOMIC DNA]</scope>
    <source>
        <strain evidence="1 2">DSM 105465</strain>
    </source>
</reference>
<dbReference type="Gene3D" id="3.90.1170.40">
    <property type="entry name" value="Molybdopterin biosynthesis MoaE subunit"/>
    <property type="match status" value="1"/>
</dbReference>
<organism evidence="1 2">
    <name type="scientific">Dentipellis fragilis</name>
    <dbReference type="NCBI Taxonomy" id="205917"/>
    <lineage>
        <taxon>Eukaryota</taxon>
        <taxon>Fungi</taxon>
        <taxon>Dikarya</taxon>
        <taxon>Basidiomycota</taxon>
        <taxon>Agaricomycotina</taxon>
        <taxon>Agaricomycetes</taxon>
        <taxon>Russulales</taxon>
        <taxon>Hericiaceae</taxon>
        <taxon>Dentipellis</taxon>
    </lineage>
</organism>
<evidence type="ECO:0000313" key="2">
    <source>
        <dbReference type="Proteomes" id="UP000298327"/>
    </source>
</evidence>
<proteinExistence type="predicted"/>
<sequence length="196" mass="21536">MSSTNSASVEGRLDTAEGSCALTYAPLNTEEIVASVADDAAGATAVFIGTTRNSFRGMYASTQLGWHAVHSRQSPWLPRPGKVVTKLEYQAYTKLALKTMADIIHSAHQSVKRSSHHPAGQSVPSLLRCTIHHRLGRVPVGQPSIVIAVSSPHRREAFAACELLLEEVKEKAQIWKREYYEGEREEEATWKSNNAP</sequence>
<dbReference type="AlphaFoldDB" id="A0A4Y9ZGC9"/>
<dbReference type="Pfam" id="PF02391">
    <property type="entry name" value="MoaE"/>
    <property type="match status" value="1"/>
</dbReference>